<dbReference type="AlphaFoldDB" id="A0A9W3BKL7"/>
<evidence type="ECO:0000313" key="13">
    <source>
        <dbReference type="Proteomes" id="UP001165740"/>
    </source>
</evidence>
<evidence type="ECO:0000256" key="2">
    <source>
        <dbReference type="ARBA" id="ARBA00022527"/>
    </source>
</evidence>
<dbReference type="PROSITE" id="PS51450">
    <property type="entry name" value="LRR"/>
    <property type="match status" value="4"/>
</dbReference>
<dbReference type="InterPro" id="IPR001611">
    <property type="entry name" value="Leu-rich_rpt"/>
</dbReference>
<feature type="compositionally biased region" description="Basic and acidic residues" evidence="11">
    <location>
        <begin position="25"/>
        <end position="51"/>
    </location>
</feature>
<dbReference type="EC" id="2.7.11.1" evidence="1"/>
<dbReference type="PROSITE" id="PS51424">
    <property type="entry name" value="ROC"/>
    <property type="match status" value="1"/>
</dbReference>
<dbReference type="Pfam" id="PF13855">
    <property type="entry name" value="LRR_8"/>
    <property type="match status" value="3"/>
</dbReference>
<keyword evidence="2" id="KW-0723">Serine/threonine-protein kinase</keyword>
<dbReference type="GeneID" id="106057966"/>
<feature type="domain" description="Roc" evidence="12">
    <location>
        <begin position="572"/>
        <end position="757"/>
    </location>
</feature>
<evidence type="ECO:0000256" key="7">
    <source>
        <dbReference type="ARBA" id="ARBA00022777"/>
    </source>
</evidence>
<dbReference type="Gene3D" id="3.40.50.300">
    <property type="entry name" value="P-loop containing nucleotide triphosphate hydrolases"/>
    <property type="match status" value="1"/>
</dbReference>
<evidence type="ECO:0000256" key="11">
    <source>
        <dbReference type="SAM" id="MobiDB-lite"/>
    </source>
</evidence>
<keyword evidence="3" id="KW-0433">Leucine-rich repeat</keyword>
<evidence type="ECO:0000256" key="3">
    <source>
        <dbReference type="ARBA" id="ARBA00022614"/>
    </source>
</evidence>
<evidence type="ECO:0000259" key="12">
    <source>
        <dbReference type="PROSITE" id="PS51424"/>
    </source>
</evidence>
<sequence>MSSQSSPRRSSTKDSSPQRNARRSSIKDTSPKRSTSKDTSPRRGSTKDVSGRRGSSFSPSKLSPKVSPTNRRKSSLKNSPSPDRAKGGSGAVTRKSLSPVKSGLANRKRSPSLSKTLSSKSLIKDQSAASSRDDKKIRPPSIPQPELTASGLKIIDWSGQGMTSIPFNLLNPKDTVGELNVSSNNIRSVSTEIRNMKKLEKLDLSKNGIRCSSSTDFGGLPAEMAQLTCLTELNIAECNLPFIPPAIFRISSLKVLNLSRNKVNILLPEIGQLTKLVQLNLQQTNITSLPPEIAQCLDLEEVYLWGNSIETLPDTLSRLTKLRVLALNYRSFCSVVNTPYMEGLLRKGQIKSEHIPAVVFEMAGLQVLDLENTKLNSLPYMANTNLEELYLSKNFLQTIPDSIYNLQMLKILDLSHNQLTEFHEDIGRLKSLKVLRMACNKLDLIPRTIANMEHLEELNLAENNITIIPPEIRYLQALKILVLEQNSIILLPDEFCELTQLHTLDLTSNKIRTLPMELHRLKGLTQAHVYHQLVKAGLWLYKNPLEQPPPEIWRTDKPENIFKYLKKLMIIKTENLQRQKIMLLGESQCGKTSLAHVLSQRKPKLSDGVREKTRILKQTIWKTENNVEFVLNDFGGDIVYRTLYKLFLDSKALVLLVYNAATFNENRFYDAIGQWLDMLRASCPGVVVKVIGAQVDLLHQQEDEDDLKTIVSEQELKALCAPSEDFEEDEEDDALSIGHRSEMESIRNTSTPAVPEKPHHELAMDLTMQHLNKKDQELQEELKILESDIASLEKPGQAELTDMEEAILKLLRIRQQKIKFILLNPLKIIPGVASVSSSNSMEGIVQLVDELEHATINQQLFPHAQRHIPAHWKRLGAAIKQTKGPYLYWDDVQDVADRYDVKEAELKECVRFMCDVGDIIWYENDPGLSQIVFQKPKLLTDMMSSLYRHDMREFLNYENKVFMCKGRLNREQFQESANHFLLTGELARPLLNSLWFHLKLSNEDTEEMLELLPMFEICYTIPEPDIPTSPIHNRPVLVLPWYNRDCDLSPLKEVWPANSHSKELAVVFTFPFHCPSAIFLNISAQIHDFLDERMDWQDHIYASTESEKLFLQQSHKEDATVITIVVRGPEFAAVQELMEDMVDVVNSEIVKYPGLYWKVKIPMGASSLQLATLSASDYVKLNSSGRRMSRPLKPLSSKN</sequence>
<keyword evidence="6" id="KW-0547">Nucleotide-binding</keyword>
<dbReference type="InterPro" id="IPR032675">
    <property type="entry name" value="LRR_dom_sf"/>
</dbReference>
<feature type="region of interest" description="Disordered" evidence="11">
    <location>
        <begin position="1"/>
        <end position="148"/>
    </location>
</feature>
<dbReference type="GO" id="GO:0009966">
    <property type="term" value="P:regulation of signal transduction"/>
    <property type="evidence" value="ECO:0007669"/>
    <property type="project" value="UniProtKB-ARBA"/>
</dbReference>
<comment type="catalytic activity">
    <reaction evidence="9">
        <text>L-threonyl-[protein] + ATP = O-phospho-L-threonyl-[protein] + ADP + H(+)</text>
        <dbReference type="Rhea" id="RHEA:46608"/>
        <dbReference type="Rhea" id="RHEA-COMP:11060"/>
        <dbReference type="Rhea" id="RHEA-COMP:11605"/>
        <dbReference type="ChEBI" id="CHEBI:15378"/>
        <dbReference type="ChEBI" id="CHEBI:30013"/>
        <dbReference type="ChEBI" id="CHEBI:30616"/>
        <dbReference type="ChEBI" id="CHEBI:61977"/>
        <dbReference type="ChEBI" id="CHEBI:456216"/>
        <dbReference type="EC" id="2.7.11.1"/>
    </reaction>
</comment>
<keyword evidence="5" id="KW-0677">Repeat</keyword>
<evidence type="ECO:0000256" key="1">
    <source>
        <dbReference type="ARBA" id="ARBA00012513"/>
    </source>
</evidence>
<dbReference type="InterPro" id="IPR032171">
    <property type="entry name" value="COR-A"/>
</dbReference>
<gene>
    <name evidence="14" type="primary">LOC106057966</name>
</gene>
<organism evidence="13 14">
    <name type="scientific">Biomphalaria glabrata</name>
    <name type="common">Bloodfluke planorb</name>
    <name type="synonym">Freshwater snail</name>
    <dbReference type="NCBI Taxonomy" id="6526"/>
    <lineage>
        <taxon>Eukaryota</taxon>
        <taxon>Metazoa</taxon>
        <taxon>Spiralia</taxon>
        <taxon>Lophotrochozoa</taxon>
        <taxon>Mollusca</taxon>
        <taxon>Gastropoda</taxon>
        <taxon>Heterobranchia</taxon>
        <taxon>Euthyneura</taxon>
        <taxon>Panpulmonata</taxon>
        <taxon>Hygrophila</taxon>
        <taxon>Lymnaeoidea</taxon>
        <taxon>Planorbidae</taxon>
        <taxon>Biomphalaria</taxon>
    </lineage>
</organism>
<reference evidence="14" key="1">
    <citation type="submission" date="2025-08" db="UniProtKB">
        <authorList>
            <consortium name="RefSeq"/>
        </authorList>
    </citation>
    <scope>IDENTIFICATION</scope>
</reference>
<accession>A0A9W3BKL7</accession>
<dbReference type="PANTHER" id="PTHR48051:SF1">
    <property type="entry name" value="RAS SUPPRESSOR PROTEIN 1"/>
    <property type="match status" value="1"/>
</dbReference>
<feature type="compositionally biased region" description="Low complexity" evidence="11">
    <location>
        <begin position="1"/>
        <end position="15"/>
    </location>
</feature>
<keyword evidence="7" id="KW-0418">Kinase</keyword>
<dbReference type="GO" id="GO:0005737">
    <property type="term" value="C:cytoplasm"/>
    <property type="evidence" value="ECO:0007669"/>
    <property type="project" value="TreeGrafter"/>
</dbReference>
<evidence type="ECO:0000256" key="10">
    <source>
        <dbReference type="ARBA" id="ARBA00048679"/>
    </source>
</evidence>
<evidence type="ECO:0000256" key="8">
    <source>
        <dbReference type="ARBA" id="ARBA00022840"/>
    </source>
</evidence>
<evidence type="ECO:0000256" key="4">
    <source>
        <dbReference type="ARBA" id="ARBA00022679"/>
    </source>
</evidence>
<proteinExistence type="predicted"/>
<evidence type="ECO:0000256" key="9">
    <source>
        <dbReference type="ARBA" id="ARBA00047899"/>
    </source>
</evidence>
<keyword evidence="8" id="KW-0067">ATP-binding</keyword>
<dbReference type="Pfam" id="PF16095">
    <property type="entry name" value="COR-A"/>
    <property type="match status" value="1"/>
</dbReference>
<dbReference type="GO" id="GO:0005524">
    <property type="term" value="F:ATP binding"/>
    <property type="evidence" value="ECO:0007669"/>
    <property type="project" value="UniProtKB-KW"/>
</dbReference>
<dbReference type="Gene3D" id="1.10.10.10">
    <property type="entry name" value="Winged helix-like DNA-binding domain superfamily/Winged helix DNA-binding domain"/>
    <property type="match status" value="1"/>
</dbReference>
<dbReference type="SUPFAM" id="SSF52540">
    <property type="entry name" value="P-loop containing nucleoside triphosphate hydrolases"/>
    <property type="match status" value="1"/>
</dbReference>
<dbReference type="InterPro" id="IPR020859">
    <property type="entry name" value="ROC"/>
</dbReference>
<dbReference type="InterPro" id="IPR050216">
    <property type="entry name" value="LRR_domain-containing"/>
</dbReference>
<dbReference type="SUPFAM" id="SSF52058">
    <property type="entry name" value="L domain-like"/>
    <property type="match status" value="2"/>
</dbReference>
<dbReference type="OMA" id="MWKTENN"/>
<dbReference type="Gene3D" id="3.80.10.10">
    <property type="entry name" value="Ribonuclease Inhibitor"/>
    <property type="match status" value="3"/>
</dbReference>
<dbReference type="InterPro" id="IPR027417">
    <property type="entry name" value="P-loop_NTPase"/>
</dbReference>
<dbReference type="PANTHER" id="PTHR48051">
    <property type="match status" value="1"/>
</dbReference>
<dbReference type="SMART" id="SM00369">
    <property type="entry name" value="LRR_TYP"/>
    <property type="match status" value="10"/>
</dbReference>
<dbReference type="InterPro" id="IPR003591">
    <property type="entry name" value="Leu-rich_rpt_typical-subtyp"/>
</dbReference>
<dbReference type="RefSeq" id="XP_055900052.1">
    <property type="nucleotide sequence ID" value="XM_056044077.1"/>
</dbReference>
<comment type="catalytic activity">
    <reaction evidence="10">
        <text>L-seryl-[protein] + ATP = O-phospho-L-seryl-[protein] + ADP + H(+)</text>
        <dbReference type="Rhea" id="RHEA:17989"/>
        <dbReference type="Rhea" id="RHEA-COMP:9863"/>
        <dbReference type="Rhea" id="RHEA-COMP:11604"/>
        <dbReference type="ChEBI" id="CHEBI:15378"/>
        <dbReference type="ChEBI" id="CHEBI:29999"/>
        <dbReference type="ChEBI" id="CHEBI:30616"/>
        <dbReference type="ChEBI" id="CHEBI:83421"/>
        <dbReference type="ChEBI" id="CHEBI:456216"/>
        <dbReference type="EC" id="2.7.11.1"/>
    </reaction>
</comment>
<dbReference type="Pfam" id="PF08477">
    <property type="entry name" value="Roc"/>
    <property type="match status" value="1"/>
</dbReference>
<dbReference type="SMART" id="SM00365">
    <property type="entry name" value="LRR_SD22"/>
    <property type="match status" value="5"/>
</dbReference>
<evidence type="ECO:0000256" key="6">
    <source>
        <dbReference type="ARBA" id="ARBA00022741"/>
    </source>
</evidence>
<keyword evidence="4" id="KW-0808">Transferase</keyword>
<keyword evidence="13" id="KW-1185">Reference proteome</keyword>
<dbReference type="Proteomes" id="UP001165740">
    <property type="component" value="Chromosome 10"/>
</dbReference>
<name>A0A9W3BKL7_BIOGL</name>
<evidence type="ECO:0000313" key="14">
    <source>
        <dbReference type="RefSeq" id="XP_055900052.1"/>
    </source>
</evidence>
<protein>
    <recommendedName>
        <fullName evidence="1">non-specific serine/threonine protein kinase</fullName>
        <ecNumber evidence="1">2.7.11.1</ecNumber>
    </recommendedName>
</protein>
<feature type="compositionally biased region" description="Polar residues" evidence="11">
    <location>
        <begin position="53"/>
        <end position="69"/>
    </location>
</feature>
<evidence type="ECO:0000256" key="5">
    <source>
        <dbReference type="ARBA" id="ARBA00022737"/>
    </source>
</evidence>
<dbReference type="InterPro" id="IPR036388">
    <property type="entry name" value="WH-like_DNA-bd_sf"/>
</dbReference>
<dbReference type="GO" id="GO:0004674">
    <property type="term" value="F:protein serine/threonine kinase activity"/>
    <property type="evidence" value="ECO:0007669"/>
    <property type="project" value="UniProtKB-KW"/>
</dbReference>
<feature type="compositionally biased region" description="Low complexity" evidence="11">
    <location>
        <begin position="111"/>
        <end position="121"/>
    </location>
</feature>